<dbReference type="Proteomes" id="UP000824005">
    <property type="component" value="Unassembled WGS sequence"/>
</dbReference>
<evidence type="ECO:0000313" key="2">
    <source>
        <dbReference type="Proteomes" id="UP000824005"/>
    </source>
</evidence>
<name>A0A9D2C9C0_9MICO</name>
<accession>A0A9D2C9C0</accession>
<protein>
    <submittedName>
        <fullName evidence="1">Amino acid deaminase</fullName>
    </submittedName>
</protein>
<organism evidence="1 2">
    <name type="scientific">Candidatus Agrococcus pullicola</name>
    <dbReference type="NCBI Taxonomy" id="2838429"/>
    <lineage>
        <taxon>Bacteria</taxon>
        <taxon>Bacillati</taxon>
        <taxon>Actinomycetota</taxon>
        <taxon>Actinomycetes</taxon>
        <taxon>Micrococcales</taxon>
        <taxon>Microbacteriaceae</taxon>
        <taxon>Agrococcus</taxon>
    </lineage>
</organism>
<gene>
    <name evidence="1" type="ORF">H9830_12350</name>
</gene>
<dbReference type="AlphaFoldDB" id="A0A9D2C9C0"/>
<reference evidence="1" key="1">
    <citation type="journal article" date="2021" name="PeerJ">
        <title>Extensive microbial diversity within the chicken gut microbiome revealed by metagenomics and culture.</title>
        <authorList>
            <person name="Gilroy R."/>
            <person name="Ravi A."/>
            <person name="Getino M."/>
            <person name="Pursley I."/>
            <person name="Horton D.L."/>
            <person name="Alikhan N.F."/>
            <person name="Baker D."/>
            <person name="Gharbi K."/>
            <person name="Hall N."/>
            <person name="Watson M."/>
            <person name="Adriaenssens E.M."/>
            <person name="Foster-Nyarko E."/>
            <person name="Jarju S."/>
            <person name="Secka A."/>
            <person name="Antonio M."/>
            <person name="Oren A."/>
            <person name="Chaudhuri R.R."/>
            <person name="La Ragione R."/>
            <person name="Hildebrand F."/>
            <person name="Pallen M.J."/>
        </authorList>
    </citation>
    <scope>NUCLEOTIDE SEQUENCE</scope>
    <source>
        <strain evidence="1">ChiGjej1B1-98</strain>
    </source>
</reference>
<evidence type="ECO:0000313" key="1">
    <source>
        <dbReference type="EMBL" id="HIY67051.1"/>
    </source>
</evidence>
<reference evidence="1" key="2">
    <citation type="submission" date="2021-04" db="EMBL/GenBank/DDBJ databases">
        <authorList>
            <person name="Gilroy R."/>
        </authorList>
    </citation>
    <scope>NUCLEOTIDE SEQUENCE</scope>
    <source>
        <strain evidence="1">ChiGjej1B1-98</strain>
    </source>
</reference>
<comment type="caution">
    <text evidence="1">The sequence shown here is derived from an EMBL/GenBank/DDBJ whole genome shotgun (WGS) entry which is preliminary data.</text>
</comment>
<proteinExistence type="predicted"/>
<sequence length="205" mass="22427">MHRLPSIEEAAASIRTDAVNGLLQSWARSTVVDEHIGDPVIEREVFDALHTTAGFEPSWPEGNAGVLHVYGYWFSTVKTPFGMKRDRWIDGHLAEALGLKPSAFRWNPTAPATLLQRVTETALPLLQEPPRDAIGTEDAHLDDLHTRVVLLRAAGAAATALVYGIDAGEGFRLVTLFPLQGDTDAVLADFTSNPRLRWNAVDPRG</sequence>
<dbReference type="EMBL" id="DXDC01000373">
    <property type="protein sequence ID" value="HIY67051.1"/>
    <property type="molecule type" value="Genomic_DNA"/>
</dbReference>